<evidence type="ECO:0000259" key="4">
    <source>
        <dbReference type="Pfam" id="PF08241"/>
    </source>
</evidence>
<proteinExistence type="predicted"/>
<dbReference type="GO" id="GO:0102208">
    <property type="term" value="F:2-polyprenyl-6-hydroxyphenol methylase activity"/>
    <property type="evidence" value="ECO:0007669"/>
    <property type="project" value="UniProtKB-EC"/>
</dbReference>
<sequence length="266" mass="29335">MLTESYRYPDTGDHVTGMFIRRHEPYDGYWTASEDRALGKVAGHLTASLVRREEVKALDAGCGEGRLLPWLARFSADVTAADPDPDRLAKARETVVEDTEFSFTVSPITELDGGPYDLVVCSHVIQHVPTPDVAPILRRLAGITAPGGTLVLAYSRSPVGREAFSLDSVEAGDEVRSRRVSREVFDKALRAGAGPALPVRYLDPSEVAAEATEAGWRTDWEWTYHVLDDLGPADEHVDRDELVNASGPLRRHLGRDLITLLRREHA</sequence>
<dbReference type="Proteomes" id="UP001595645">
    <property type="component" value="Unassembled WGS sequence"/>
</dbReference>
<feature type="domain" description="Methyltransferase type 11" evidence="4">
    <location>
        <begin position="58"/>
        <end position="152"/>
    </location>
</feature>
<dbReference type="Gene3D" id="3.40.50.150">
    <property type="entry name" value="Vaccinia Virus protein VP39"/>
    <property type="match status" value="1"/>
</dbReference>
<comment type="caution">
    <text evidence="5">The sequence shown here is derived from an EMBL/GenBank/DDBJ whole genome shotgun (WGS) entry which is preliminary data.</text>
</comment>
<dbReference type="PANTHER" id="PTHR43464">
    <property type="entry name" value="METHYLTRANSFERASE"/>
    <property type="match status" value="1"/>
</dbReference>
<evidence type="ECO:0000256" key="1">
    <source>
        <dbReference type="ARBA" id="ARBA00022603"/>
    </source>
</evidence>
<dbReference type="Pfam" id="PF08241">
    <property type="entry name" value="Methyltransf_11"/>
    <property type="match status" value="1"/>
</dbReference>
<keyword evidence="2 5" id="KW-0808">Transferase</keyword>
<evidence type="ECO:0000256" key="2">
    <source>
        <dbReference type="ARBA" id="ARBA00022679"/>
    </source>
</evidence>
<dbReference type="PANTHER" id="PTHR43464:SF19">
    <property type="entry name" value="UBIQUINONE BIOSYNTHESIS O-METHYLTRANSFERASE, MITOCHONDRIAL"/>
    <property type="match status" value="1"/>
</dbReference>
<evidence type="ECO:0000256" key="3">
    <source>
        <dbReference type="ARBA" id="ARBA00022691"/>
    </source>
</evidence>
<keyword evidence="3" id="KW-0949">S-adenosyl-L-methionine</keyword>
<gene>
    <name evidence="5" type="ORF">ACFOSH_05820</name>
</gene>
<evidence type="ECO:0000313" key="5">
    <source>
        <dbReference type="EMBL" id="MFC3448945.1"/>
    </source>
</evidence>
<dbReference type="InterPro" id="IPR029063">
    <property type="entry name" value="SAM-dependent_MTases_sf"/>
</dbReference>
<dbReference type="RefSeq" id="WP_378237638.1">
    <property type="nucleotide sequence ID" value="NZ_JBHRWK010000012.1"/>
</dbReference>
<dbReference type="SUPFAM" id="SSF53335">
    <property type="entry name" value="S-adenosyl-L-methionine-dependent methyltransferases"/>
    <property type="match status" value="1"/>
</dbReference>
<name>A0ABV7NTE4_9PSEU</name>
<dbReference type="GO" id="GO:0032259">
    <property type="term" value="P:methylation"/>
    <property type="evidence" value="ECO:0007669"/>
    <property type="project" value="UniProtKB-KW"/>
</dbReference>
<accession>A0ABV7NTE4</accession>
<dbReference type="EMBL" id="JBHRWK010000012">
    <property type="protein sequence ID" value="MFC3448945.1"/>
    <property type="molecule type" value="Genomic_DNA"/>
</dbReference>
<keyword evidence="1 5" id="KW-0489">Methyltransferase</keyword>
<dbReference type="GO" id="GO:0061542">
    <property type="term" value="F:3-demethylubiquinol 3-O-methyltransferase activity"/>
    <property type="evidence" value="ECO:0007669"/>
    <property type="project" value="UniProtKB-EC"/>
</dbReference>
<dbReference type="EC" id="2.1.1.64" evidence="5"/>
<dbReference type="CDD" id="cd02440">
    <property type="entry name" value="AdoMet_MTases"/>
    <property type="match status" value="1"/>
</dbReference>
<organism evidence="5 6">
    <name type="scientific">Amycolatopsis speibonae</name>
    <dbReference type="NCBI Taxonomy" id="1450224"/>
    <lineage>
        <taxon>Bacteria</taxon>
        <taxon>Bacillati</taxon>
        <taxon>Actinomycetota</taxon>
        <taxon>Actinomycetes</taxon>
        <taxon>Pseudonocardiales</taxon>
        <taxon>Pseudonocardiaceae</taxon>
        <taxon>Amycolatopsis</taxon>
    </lineage>
</organism>
<evidence type="ECO:0000313" key="6">
    <source>
        <dbReference type="Proteomes" id="UP001595645"/>
    </source>
</evidence>
<protein>
    <submittedName>
        <fullName evidence="5">Class I SAM-dependent methyltransferase</fullName>
        <ecNumber evidence="5">2.1.1.222</ecNumber>
        <ecNumber evidence="5">2.1.1.64</ecNumber>
    </submittedName>
</protein>
<dbReference type="EC" id="2.1.1.222" evidence="5"/>
<dbReference type="InterPro" id="IPR013216">
    <property type="entry name" value="Methyltransf_11"/>
</dbReference>
<keyword evidence="6" id="KW-1185">Reference proteome</keyword>
<reference evidence="6" key="1">
    <citation type="journal article" date="2019" name="Int. J. Syst. Evol. Microbiol.">
        <title>The Global Catalogue of Microorganisms (GCM) 10K type strain sequencing project: providing services to taxonomists for standard genome sequencing and annotation.</title>
        <authorList>
            <consortium name="The Broad Institute Genomics Platform"/>
            <consortium name="The Broad Institute Genome Sequencing Center for Infectious Disease"/>
            <person name="Wu L."/>
            <person name="Ma J."/>
        </authorList>
    </citation>
    <scope>NUCLEOTIDE SEQUENCE [LARGE SCALE GENOMIC DNA]</scope>
    <source>
        <strain evidence="6">CGMCC 4.7676</strain>
    </source>
</reference>